<accession>A0ABN9PPE2</accession>
<evidence type="ECO:0000256" key="1">
    <source>
        <dbReference type="SAM" id="MobiDB-lite"/>
    </source>
</evidence>
<reference evidence="2" key="1">
    <citation type="submission" date="2023-10" db="EMBL/GenBank/DDBJ databases">
        <authorList>
            <person name="Chen Y."/>
            <person name="Shah S."/>
            <person name="Dougan E. K."/>
            <person name="Thang M."/>
            <person name="Chan C."/>
        </authorList>
    </citation>
    <scope>NUCLEOTIDE SEQUENCE [LARGE SCALE GENOMIC DNA]</scope>
</reference>
<feature type="non-terminal residue" evidence="2">
    <location>
        <position position="1"/>
    </location>
</feature>
<feature type="region of interest" description="Disordered" evidence="1">
    <location>
        <begin position="1"/>
        <end position="78"/>
    </location>
</feature>
<feature type="non-terminal residue" evidence="2">
    <location>
        <position position="78"/>
    </location>
</feature>
<proteinExistence type="predicted"/>
<feature type="compositionally biased region" description="Basic residues" evidence="1">
    <location>
        <begin position="1"/>
        <end position="10"/>
    </location>
</feature>
<evidence type="ECO:0000313" key="3">
    <source>
        <dbReference type="Proteomes" id="UP001189429"/>
    </source>
</evidence>
<keyword evidence="3" id="KW-1185">Reference proteome</keyword>
<sequence length="78" mass="8102">GPRLRQRRGARGPAGWLRGDARAPPARAARPQRRDGAAECQAPRRGAADPRGGEGTGAGQGAPGRASPEGWPEGQRLE</sequence>
<feature type="compositionally biased region" description="Gly residues" evidence="1">
    <location>
        <begin position="53"/>
        <end position="62"/>
    </location>
</feature>
<dbReference type="EMBL" id="CAUYUJ010001235">
    <property type="protein sequence ID" value="CAK0794966.1"/>
    <property type="molecule type" value="Genomic_DNA"/>
</dbReference>
<gene>
    <name evidence="2" type="ORF">PCOR1329_LOCUS4778</name>
</gene>
<name>A0ABN9PPE2_9DINO</name>
<organism evidence="2 3">
    <name type="scientific">Prorocentrum cordatum</name>
    <dbReference type="NCBI Taxonomy" id="2364126"/>
    <lineage>
        <taxon>Eukaryota</taxon>
        <taxon>Sar</taxon>
        <taxon>Alveolata</taxon>
        <taxon>Dinophyceae</taxon>
        <taxon>Prorocentrales</taxon>
        <taxon>Prorocentraceae</taxon>
        <taxon>Prorocentrum</taxon>
    </lineage>
</organism>
<comment type="caution">
    <text evidence="2">The sequence shown here is derived from an EMBL/GenBank/DDBJ whole genome shotgun (WGS) entry which is preliminary data.</text>
</comment>
<evidence type="ECO:0000313" key="2">
    <source>
        <dbReference type="EMBL" id="CAK0794966.1"/>
    </source>
</evidence>
<dbReference type="Proteomes" id="UP001189429">
    <property type="component" value="Unassembled WGS sequence"/>
</dbReference>
<protein>
    <submittedName>
        <fullName evidence="2">Uncharacterized protein</fullName>
    </submittedName>
</protein>